<accession>A0A7R8W9Y4</accession>
<dbReference type="EMBL" id="OB660843">
    <property type="protein sequence ID" value="CAD7226494.1"/>
    <property type="molecule type" value="Genomic_DNA"/>
</dbReference>
<name>A0A7R8W9Y4_9CRUS</name>
<keyword evidence="3 6" id="KW-0067">ATP-binding</keyword>
<sequence>MCCFRTTVPKLCGLLFSIRARRMSVESIRQSKAVLRKVTSAKLKAMTPAQVQTFSQAVVEQVLQHDKYLLANRIACFISMPDEVDTTAIIKDVFERSRELFIPRYHTGSNRMDMLSVGSMVELQSLPETSWGIKQHPTNFQAPDALQTGCLDLILVPGLAFTVSGHRLGRGKGYYDTYLKRALQSANPPVTMGLCFDQQVVDSIPVTPDDVTIQYIVTPSSRINQGG</sequence>
<dbReference type="PANTHER" id="PTHR23407">
    <property type="entry name" value="ATPASE INHIBITOR/5-FORMYLTETRAHYDROFOLATE CYCLO-LIGASE"/>
    <property type="match status" value="1"/>
</dbReference>
<dbReference type="Pfam" id="PF01812">
    <property type="entry name" value="5-FTHF_cyc-lig"/>
    <property type="match status" value="1"/>
</dbReference>
<dbReference type="GO" id="GO:0030272">
    <property type="term" value="F:5-formyltetrahydrofolate cyclo-ligase activity"/>
    <property type="evidence" value="ECO:0007669"/>
    <property type="project" value="UniProtKB-EC"/>
</dbReference>
<comment type="similarity">
    <text evidence="1 6">Belongs to the 5-formyltetrahydrofolate cyclo-ligase family.</text>
</comment>
<gene>
    <name evidence="7" type="ORF">CTOB1V02_LOCUS4412</name>
</gene>
<dbReference type="PIRSF" id="PIRSF006806">
    <property type="entry name" value="FTHF_cligase"/>
    <property type="match status" value="1"/>
</dbReference>
<dbReference type="InterPro" id="IPR024185">
    <property type="entry name" value="FTHF_cligase-like_sf"/>
</dbReference>
<dbReference type="OrthoDB" id="2015992at2759"/>
<dbReference type="GO" id="GO:0035999">
    <property type="term" value="P:tetrahydrofolate interconversion"/>
    <property type="evidence" value="ECO:0007669"/>
    <property type="project" value="TreeGrafter"/>
</dbReference>
<comment type="cofactor">
    <cofactor evidence="6">
        <name>Mg(2+)</name>
        <dbReference type="ChEBI" id="CHEBI:18420"/>
    </cofactor>
</comment>
<protein>
    <recommendedName>
        <fullName evidence="5 6">5-formyltetrahydrofolate cyclo-ligase</fullName>
        <ecNumber evidence="5 6">6.3.3.2</ecNumber>
    </recommendedName>
</protein>
<keyword evidence="6" id="KW-0460">Magnesium</keyword>
<evidence type="ECO:0000256" key="6">
    <source>
        <dbReference type="RuleBase" id="RU361279"/>
    </source>
</evidence>
<evidence type="ECO:0000256" key="3">
    <source>
        <dbReference type="ARBA" id="ARBA00022840"/>
    </source>
</evidence>
<dbReference type="GO" id="GO:0005739">
    <property type="term" value="C:mitochondrion"/>
    <property type="evidence" value="ECO:0007669"/>
    <property type="project" value="TreeGrafter"/>
</dbReference>
<evidence type="ECO:0000256" key="4">
    <source>
        <dbReference type="ARBA" id="ARBA00036539"/>
    </source>
</evidence>
<dbReference type="InterPro" id="IPR002698">
    <property type="entry name" value="FTHF_cligase"/>
</dbReference>
<proteinExistence type="inferred from homology"/>
<dbReference type="PANTHER" id="PTHR23407:SF1">
    <property type="entry name" value="5-FORMYLTETRAHYDROFOLATE CYCLO-LIGASE"/>
    <property type="match status" value="1"/>
</dbReference>
<dbReference type="SUPFAM" id="SSF100950">
    <property type="entry name" value="NagB/RpiA/CoA transferase-like"/>
    <property type="match status" value="1"/>
</dbReference>
<dbReference type="InterPro" id="IPR037171">
    <property type="entry name" value="NagB/RpiA_transferase-like"/>
</dbReference>
<organism evidence="7">
    <name type="scientific">Cyprideis torosa</name>
    <dbReference type="NCBI Taxonomy" id="163714"/>
    <lineage>
        <taxon>Eukaryota</taxon>
        <taxon>Metazoa</taxon>
        <taxon>Ecdysozoa</taxon>
        <taxon>Arthropoda</taxon>
        <taxon>Crustacea</taxon>
        <taxon>Oligostraca</taxon>
        <taxon>Ostracoda</taxon>
        <taxon>Podocopa</taxon>
        <taxon>Podocopida</taxon>
        <taxon>Cytherocopina</taxon>
        <taxon>Cytheroidea</taxon>
        <taxon>Cytherideidae</taxon>
        <taxon>Cyprideis</taxon>
    </lineage>
</organism>
<evidence type="ECO:0000256" key="1">
    <source>
        <dbReference type="ARBA" id="ARBA00010638"/>
    </source>
</evidence>
<dbReference type="Gene3D" id="3.40.50.10420">
    <property type="entry name" value="NagB/RpiA/CoA transferase-like"/>
    <property type="match status" value="1"/>
</dbReference>
<dbReference type="GO" id="GO:0046872">
    <property type="term" value="F:metal ion binding"/>
    <property type="evidence" value="ECO:0007669"/>
    <property type="project" value="UniProtKB-KW"/>
</dbReference>
<evidence type="ECO:0000256" key="5">
    <source>
        <dbReference type="ARBA" id="ARBA00038966"/>
    </source>
</evidence>
<dbReference type="AlphaFoldDB" id="A0A7R8W9Y4"/>
<reference evidence="7" key="1">
    <citation type="submission" date="2020-11" db="EMBL/GenBank/DDBJ databases">
        <authorList>
            <person name="Tran Van P."/>
        </authorList>
    </citation>
    <scope>NUCLEOTIDE SEQUENCE</scope>
</reference>
<dbReference type="GO" id="GO:0009396">
    <property type="term" value="P:folic acid-containing compound biosynthetic process"/>
    <property type="evidence" value="ECO:0007669"/>
    <property type="project" value="TreeGrafter"/>
</dbReference>
<keyword evidence="2 6" id="KW-0547">Nucleotide-binding</keyword>
<evidence type="ECO:0000256" key="2">
    <source>
        <dbReference type="ARBA" id="ARBA00022741"/>
    </source>
</evidence>
<dbReference type="NCBIfam" id="TIGR02727">
    <property type="entry name" value="MTHFS_bact"/>
    <property type="match status" value="1"/>
</dbReference>
<evidence type="ECO:0000313" key="7">
    <source>
        <dbReference type="EMBL" id="CAD7226494.1"/>
    </source>
</evidence>
<keyword evidence="6" id="KW-0479">Metal-binding</keyword>
<comment type="catalytic activity">
    <reaction evidence="4 6">
        <text>(6S)-5-formyl-5,6,7,8-tetrahydrofolate + ATP = (6R)-5,10-methenyltetrahydrofolate + ADP + phosphate</text>
        <dbReference type="Rhea" id="RHEA:10488"/>
        <dbReference type="ChEBI" id="CHEBI:30616"/>
        <dbReference type="ChEBI" id="CHEBI:43474"/>
        <dbReference type="ChEBI" id="CHEBI:57455"/>
        <dbReference type="ChEBI" id="CHEBI:57457"/>
        <dbReference type="ChEBI" id="CHEBI:456216"/>
        <dbReference type="EC" id="6.3.3.2"/>
    </reaction>
</comment>
<dbReference type="EC" id="6.3.3.2" evidence="5 6"/>
<dbReference type="GO" id="GO:0005524">
    <property type="term" value="F:ATP binding"/>
    <property type="evidence" value="ECO:0007669"/>
    <property type="project" value="UniProtKB-KW"/>
</dbReference>
<dbReference type="FunFam" id="3.40.50.10420:FF:000007">
    <property type="entry name" value="5-formyltetrahydrofolate cyclo-ligase"/>
    <property type="match status" value="1"/>
</dbReference>